<evidence type="ECO:0000256" key="8">
    <source>
        <dbReference type="SAM" id="MobiDB-lite"/>
    </source>
</evidence>
<dbReference type="Proteomes" id="UP000504607">
    <property type="component" value="Chromosome 1"/>
</dbReference>
<keyword evidence="6" id="KW-0131">Cell cycle</keyword>
<evidence type="ECO:0000256" key="2">
    <source>
        <dbReference type="ARBA" id="ARBA00022473"/>
    </source>
</evidence>
<reference evidence="11" key="1">
    <citation type="submission" date="2025-08" db="UniProtKB">
        <authorList>
            <consortium name="RefSeq"/>
        </authorList>
    </citation>
    <scope>IDENTIFICATION</scope>
</reference>
<gene>
    <name evidence="11" type="primary">LOC105054698</name>
</gene>
<feature type="compositionally biased region" description="Basic residues" evidence="8">
    <location>
        <begin position="308"/>
        <end position="322"/>
    </location>
</feature>
<keyword evidence="10" id="KW-1185">Reference proteome</keyword>
<evidence type="ECO:0000313" key="11">
    <source>
        <dbReference type="RefSeq" id="XP_010934573.2"/>
    </source>
</evidence>
<feature type="compositionally biased region" description="Basic and acidic residues" evidence="8">
    <location>
        <begin position="190"/>
        <end position="200"/>
    </location>
</feature>
<evidence type="ECO:0000256" key="4">
    <source>
        <dbReference type="ARBA" id="ARBA00022618"/>
    </source>
</evidence>
<dbReference type="GO" id="GO:0051258">
    <property type="term" value="P:protein polymerization"/>
    <property type="evidence" value="ECO:0007669"/>
    <property type="project" value="UniProtKB-ARBA"/>
</dbReference>
<proteinExistence type="inferred from homology"/>
<dbReference type="RefSeq" id="XP_010934573.2">
    <property type="nucleotide sequence ID" value="XM_010936271.3"/>
</dbReference>
<evidence type="ECO:0000256" key="1">
    <source>
        <dbReference type="ARBA" id="ARBA00004413"/>
    </source>
</evidence>
<feature type="region of interest" description="Disordered" evidence="8">
    <location>
        <begin position="116"/>
        <end position="229"/>
    </location>
</feature>
<comment type="subcellular location">
    <subcellularLocation>
        <location evidence="1">Cell membrane</location>
        <topology evidence="1">Peripheral membrane protein</topology>
        <orientation evidence="1">Cytoplasmic side</orientation>
    </subcellularLocation>
</comment>
<comment type="similarity">
    <text evidence="7">Belongs to the SOSEKI family.</text>
</comment>
<keyword evidence="4" id="KW-0132">Cell division</keyword>
<keyword evidence="5" id="KW-0472">Membrane</keyword>
<evidence type="ECO:0000313" key="10">
    <source>
        <dbReference type="Proteomes" id="UP000504607"/>
    </source>
</evidence>
<sequence length="351" mass="39428">MESFKGGGEVRRLNIVYFLSRNGRVEHPHLIRVHHLHRNGVRLRDVKRWLSELRGEEMPESFAWSYKRRYKKGYVWQDLMDDELITPISDNEYVLKGSDLSHAPICPSFNELSCGDGKKPKAVEEVGEGEKVAPEKSLADTLQIEPDDDGVSQKPPPCLDQDSPPGQREGSDASNESIGRTALFNLDLSRGLEKEKREEGQVASPAMADHGNNHMNNSNHNDKNNNKHSRRASHVLRNILTCGKVQTNDSALRTIKRRNSGTESRKGRSTSGARTRPGEKAVPAAYRPVAAPNCSQCGKAFKPEKLHSHMKSCKALRVRGRRMNSERMPLRRESQQEDFSTDSAPGFLLTD</sequence>
<evidence type="ECO:0000256" key="3">
    <source>
        <dbReference type="ARBA" id="ARBA00022475"/>
    </source>
</evidence>
<feature type="compositionally biased region" description="Basic and acidic residues" evidence="8">
    <location>
        <begin position="116"/>
        <end position="138"/>
    </location>
</feature>
<dbReference type="GeneID" id="105054698"/>
<dbReference type="InterPro" id="IPR010369">
    <property type="entry name" value="SOK"/>
</dbReference>
<evidence type="ECO:0000256" key="7">
    <source>
        <dbReference type="ARBA" id="ARBA00024211"/>
    </source>
</evidence>
<dbReference type="Pfam" id="PF06136">
    <property type="entry name" value="SOK"/>
    <property type="match status" value="1"/>
</dbReference>
<dbReference type="PANTHER" id="PTHR31083">
    <property type="entry name" value="UPSTREAM OF FLC PROTEIN (DUF966)"/>
    <property type="match status" value="1"/>
</dbReference>
<feature type="compositionally biased region" description="Basic and acidic residues" evidence="8">
    <location>
        <begin position="323"/>
        <end position="335"/>
    </location>
</feature>
<feature type="region of interest" description="Disordered" evidence="8">
    <location>
        <begin position="305"/>
        <end position="351"/>
    </location>
</feature>
<name>A0A6I9RYD4_ELAGV</name>
<dbReference type="FunCoup" id="A0A6I9RYD4">
    <property type="interactions" value="2066"/>
</dbReference>
<keyword evidence="2" id="KW-0217">Developmental protein</keyword>
<dbReference type="AlphaFoldDB" id="A0A6I9RYD4"/>
<evidence type="ECO:0000256" key="5">
    <source>
        <dbReference type="ARBA" id="ARBA00023136"/>
    </source>
</evidence>
<feature type="domain" description="SOSEKI DIX-like" evidence="9">
    <location>
        <begin position="14"/>
        <end position="100"/>
    </location>
</feature>
<keyword evidence="3" id="KW-1003">Cell membrane</keyword>
<protein>
    <submittedName>
        <fullName evidence="11">Uncharacterized protein LOC105054698 isoform X1</fullName>
    </submittedName>
</protein>
<dbReference type="KEGG" id="egu:105054698"/>
<organism evidence="10 11">
    <name type="scientific">Elaeis guineensis var. tenera</name>
    <name type="common">Oil palm</name>
    <dbReference type="NCBI Taxonomy" id="51953"/>
    <lineage>
        <taxon>Eukaryota</taxon>
        <taxon>Viridiplantae</taxon>
        <taxon>Streptophyta</taxon>
        <taxon>Embryophyta</taxon>
        <taxon>Tracheophyta</taxon>
        <taxon>Spermatophyta</taxon>
        <taxon>Magnoliopsida</taxon>
        <taxon>Liliopsida</taxon>
        <taxon>Arecaceae</taxon>
        <taxon>Arecoideae</taxon>
        <taxon>Cocoseae</taxon>
        <taxon>Elaeidinae</taxon>
        <taxon>Elaeis</taxon>
    </lineage>
</organism>
<feature type="region of interest" description="Disordered" evidence="8">
    <location>
        <begin position="250"/>
        <end position="284"/>
    </location>
</feature>
<dbReference type="InterPro" id="IPR048351">
    <property type="entry name" value="SOK_DIX"/>
</dbReference>
<dbReference type="PANTHER" id="PTHR31083:SF5">
    <property type="entry name" value="PROTEIN SOSEKI 1"/>
    <property type="match status" value="1"/>
</dbReference>
<evidence type="ECO:0000256" key="6">
    <source>
        <dbReference type="ARBA" id="ARBA00023306"/>
    </source>
</evidence>
<dbReference type="GO" id="GO:0051301">
    <property type="term" value="P:cell division"/>
    <property type="evidence" value="ECO:0007669"/>
    <property type="project" value="UniProtKB-KW"/>
</dbReference>
<evidence type="ECO:0000259" key="9">
    <source>
        <dbReference type="Pfam" id="PF06136"/>
    </source>
</evidence>
<feature type="compositionally biased region" description="Low complexity" evidence="8">
    <location>
        <begin position="209"/>
        <end position="219"/>
    </location>
</feature>
<dbReference type="OrthoDB" id="1907705at2759"/>
<dbReference type="InParanoid" id="A0A6I9RYD4"/>
<accession>A0A6I9RYD4</accession>
<dbReference type="GO" id="GO:0005886">
    <property type="term" value="C:plasma membrane"/>
    <property type="evidence" value="ECO:0007669"/>
    <property type="project" value="UniProtKB-SubCell"/>
</dbReference>